<dbReference type="Proteomes" id="UP000000503">
    <property type="component" value="Chromosome"/>
</dbReference>
<gene>
    <name evidence="2" type="ordered locus">Spica_2376</name>
</gene>
<dbReference type="RefSeq" id="WP_013969767.1">
    <property type="nucleotide sequence ID" value="NC_015732.1"/>
</dbReference>
<dbReference type="AlphaFoldDB" id="F8F3W7"/>
<evidence type="ECO:0000256" key="1">
    <source>
        <dbReference type="SAM" id="Phobius"/>
    </source>
</evidence>
<dbReference type="STRING" id="744872.Spica_2376"/>
<feature type="transmembrane region" description="Helical" evidence="1">
    <location>
        <begin position="398"/>
        <end position="414"/>
    </location>
</feature>
<keyword evidence="1" id="KW-1133">Transmembrane helix</keyword>
<dbReference type="eggNOG" id="ENOG5031CQT">
    <property type="taxonomic scope" value="Bacteria"/>
</dbReference>
<dbReference type="HOGENOM" id="CLU_537395_0_0_12"/>
<evidence type="ECO:0000313" key="3">
    <source>
        <dbReference type="Proteomes" id="UP000000503"/>
    </source>
</evidence>
<keyword evidence="1" id="KW-0812">Transmembrane</keyword>
<name>F8F3W7_GRAC1</name>
<evidence type="ECO:0008006" key="4">
    <source>
        <dbReference type="Google" id="ProtNLM"/>
    </source>
</evidence>
<dbReference type="EMBL" id="CP002868">
    <property type="protein sequence ID" value="AEJ20486.1"/>
    <property type="molecule type" value="Genomic_DNA"/>
</dbReference>
<keyword evidence="1" id="KW-0472">Membrane</keyword>
<feature type="transmembrane region" description="Helical" evidence="1">
    <location>
        <begin position="373"/>
        <end position="391"/>
    </location>
</feature>
<organism evidence="2 3">
    <name type="scientific">Gracilinema caldarium (strain ATCC 51460 / DSM 7334 / H1)</name>
    <name type="common">Treponema caldarium</name>
    <dbReference type="NCBI Taxonomy" id="744872"/>
    <lineage>
        <taxon>Bacteria</taxon>
        <taxon>Pseudomonadati</taxon>
        <taxon>Spirochaetota</taxon>
        <taxon>Spirochaetia</taxon>
        <taxon>Spirochaetales</taxon>
        <taxon>Breznakiellaceae</taxon>
        <taxon>Gracilinema</taxon>
    </lineage>
</organism>
<reference evidence="3" key="1">
    <citation type="journal article" date="2013" name="Stand. Genomic Sci.">
        <title>Genome sequence of the thermophilic fresh-water bacterium Spirochaeta caldaria type strain (H1(T)), reclassification of Spirochaeta caldaria, Spirochaeta stenostrepta, and Spirochaeta zuelzerae in the genus Treponema as Treponema caldaria comb. nov., Treponema stenostrepta comb. nov., and Treponema zuelzerae comb. nov., and emendation of the genus Treponema.</title>
        <authorList>
            <person name="Abt B."/>
            <person name="Goker M."/>
            <person name="Scheuner C."/>
            <person name="Han C."/>
            <person name="Lu M."/>
            <person name="Misra M."/>
            <person name="Lapidus A."/>
            <person name="Nolan M."/>
            <person name="Lucas S."/>
            <person name="Hammon N."/>
            <person name="Deshpande S."/>
            <person name="Cheng J.F."/>
            <person name="Tapia R."/>
            <person name="Goodwin L.A."/>
            <person name="Pitluck S."/>
            <person name="Liolios K."/>
            <person name="Pagani I."/>
            <person name="Ivanova N."/>
            <person name="Mavromatis K."/>
            <person name="Mikhailova N."/>
            <person name="Huntemann M."/>
            <person name="Pati A."/>
            <person name="Chen A."/>
            <person name="Palaniappan K."/>
            <person name="Land M."/>
            <person name="Hauser L."/>
            <person name="Jeffries C.D."/>
            <person name="Rohde M."/>
            <person name="Spring S."/>
            <person name="Gronow S."/>
            <person name="Detter J.C."/>
            <person name="Bristow J."/>
            <person name="Eisen J.A."/>
            <person name="Markowitz V."/>
            <person name="Hugenholtz P."/>
            <person name="Kyrpides N.C."/>
            <person name="Woyke T."/>
            <person name="Klenk H.P."/>
        </authorList>
    </citation>
    <scope>NUCLEOTIDE SEQUENCE</scope>
    <source>
        <strain evidence="3">ATCC 51460 / DSM 7334 / H1</strain>
    </source>
</reference>
<accession>F8F3W7</accession>
<protein>
    <recommendedName>
        <fullName evidence="4">SH3 domain-containing protein</fullName>
    </recommendedName>
</protein>
<dbReference type="OrthoDB" id="358504at2"/>
<evidence type="ECO:0000313" key="2">
    <source>
        <dbReference type="EMBL" id="AEJ20486.1"/>
    </source>
</evidence>
<proteinExistence type="predicted"/>
<dbReference type="KEGG" id="scd:Spica_2376"/>
<keyword evidence="3" id="KW-1185">Reference proteome</keyword>
<sequence>MEKSTIEKFRRKFHRLLSYGFLVVLVCSPIGSIYAEQGLHEPAQVLVEIEGSVLNLGQSWKLTLIINYPEPDQVRIKLPPIPEHLVLDRIRTGVRLISQKPWTTVEYTFIAKTAGSLVLGPFEIQIPGNLLRTSPQALSIQNQNELTTTILPRLFWSSSLPVSTFDSTPVGAPLVFELHLGSSHSEIPAKITALSVNLVQNALVESLPVSDSEREQGVLYRIRFTPLVQGPLALPEATLHLEKEILYSEPRTIMVTDAQKKSNVVSTSQAARSQQPPKKKQIHSDKTKAVLFSEYKPDLPWLVLWPLIAGSVQSVLLNCEELWNAGTYAQALVLLRKVERDSLMGPLYRNVRKDAEALVGITSSPDEWWIPQRLLYCLAILCIGFAVITGVKKLIKRSIVLIAFTAIILVYSSFGQTLLIPHLRGGLIGVIRDREVLAYSIPDTSGSMNTHFSEGEGVMIQEETDTWVFVTAFDHRSGWILRSSIFTY</sequence>